<reference evidence="1 2" key="1">
    <citation type="submission" date="2018-11" db="EMBL/GenBank/DDBJ databases">
        <title>Taxonoimc description of Halomarina strain SPP-AMP-1.</title>
        <authorList>
            <person name="Pal Y."/>
            <person name="Srinivasana K."/>
            <person name="Verma A."/>
            <person name="Kumar P."/>
        </authorList>
    </citation>
    <scope>NUCLEOTIDE SEQUENCE [LARGE SCALE GENOMIC DNA]</scope>
    <source>
        <strain evidence="1 2">SPP-AMP-1</strain>
    </source>
</reference>
<accession>A0A3P3R826</accession>
<protein>
    <recommendedName>
        <fullName evidence="3">HEAT repeat domain-containing protein</fullName>
    </recommendedName>
</protein>
<evidence type="ECO:0000313" key="2">
    <source>
        <dbReference type="Proteomes" id="UP000282322"/>
    </source>
</evidence>
<dbReference type="InterPro" id="IPR011989">
    <property type="entry name" value="ARM-like"/>
</dbReference>
<dbReference type="RefSeq" id="WP_124955676.1">
    <property type="nucleotide sequence ID" value="NZ_RRCH01000029.1"/>
</dbReference>
<dbReference type="InterPro" id="IPR016024">
    <property type="entry name" value="ARM-type_fold"/>
</dbReference>
<dbReference type="Proteomes" id="UP000282322">
    <property type="component" value="Unassembled WGS sequence"/>
</dbReference>
<keyword evidence="2" id="KW-1185">Reference proteome</keyword>
<gene>
    <name evidence="1" type="ORF">EIK79_13710</name>
</gene>
<dbReference type="SUPFAM" id="SSF48371">
    <property type="entry name" value="ARM repeat"/>
    <property type="match status" value="1"/>
</dbReference>
<comment type="caution">
    <text evidence="1">The sequence shown here is derived from an EMBL/GenBank/DDBJ whole genome shotgun (WGS) entry which is preliminary data.</text>
</comment>
<dbReference type="AlphaFoldDB" id="A0A3P3R826"/>
<evidence type="ECO:0000313" key="1">
    <source>
        <dbReference type="EMBL" id="RRJ29188.1"/>
    </source>
</evidence>
<dbReference type="Gene3D" id="1.25.10.10">
    <property type="entry name" value="Leucine-rich Repeat Variant"/>
    <property type="match status" value="1"/>
</dbReference>
<name>A0A3P3R826_9EURY</name>
<dbReference type="EMBL" id="RRCH01000029">
    <property type="protein sequence ID" value="RRJ29188.1"/>
    <property type="molecule type" value="Genomic_DNA"/>
</dbReference>
<proteinExistence type="predicted"/>
<evidence type="ECO:0008006" key="3">
    <source>
        <dbReference type="Google" id="ProtNLM"/>
    </source>
</evidence>
<organism evidence="1 2">
    <name type="scientific">Halocatena pleomorpha</name>
    <dbReference type="NCBI Taxonomy" id="1785090"/>
    <lineage>
        <taxon>Archaea</taxon>
        <taxon>Methanobacteriati</taxon>
        <taxon>Methanobacteriota</taxon>
        <taxon>Stenosarchaea group</taxon>
        <taxon>Halobacteria</taxon>
        <taxon>Halobacteriales</taxon>
        <taxon>Natronomonadaceae</taxon>
        <taxon>Halocatena</taxon>
    </lineage>
</organism>
<sequence length="245" mass="26330">MSDVDEIIVAIEHDPGRFDEYCDELRTILESGETDARRSVAQLLGDVAEVDPGIGTRHPELLELAFEDADVVVQGLAVDTVAIITKAEPAASTDFVSQIATTLAEEELPSTSQMSGIRALAVIDEKAPISISKADEPLATLLHDGVTDVRETVAEYIADSVTAAPHEFPAMLQAYTKALDDQSPTVRLRAAEAIAVATYEDAEAISDVDRVLNRLKELRSDNVLPAERVEKVIDMTKVGAGYAGE</sequence>